<keyword evidence="2" id="KW-0378">Hydrolase</keyword>
<keyword evidence="2" id="KW-0347">Helicase</keyword>
<dbReference type="PANTHER" id="PTHR30595:SF6">
    <property type="entry name" value="SCHLAFEN ALBA-2 DOMAIN-CONTAINING PROTEIN"/>
    <property type="match status" value="1"/>
</dbReference>
<dbReference type="InterPro" id="IPR036388">
    <property type="entry name" value="WH-like_DNA-bd_sf"/>
</dbReference>
<dbReference type="PANTHER" id="PTHR30595">
    <property type="entry name" value="GLPR-RELATED TRANSCRIPTIONAL REPRESSOR"/>
    <property type="match status" value="1"/>
</dbReference>
<protein>
    <submittedName>
        <fullName evidence="2">ATP-dependent DNA helicase RecG</fullName>
    </submittedName>
</protein>
<dbReference type="GO" id="GO:0004386">
    <property type="term" value="F:helicase activity"/>
    <property type="evidence" value="ECO:0007669"/>
    <property type="project" value="UniProtKB-KW"/>
</dbReference>
<dbReference type="Pfam" id="PF13749">
    <property type="entry name" value="HATPase_c_4"/>
    <property type="match status" value="1"/>
</dbReference>
<proteinExistence type="predicted"/>
<dbReference type="InterPro" id="IPR036390">
    <property type="entry name" value="WH_DNA-bd_sf"/>
</dbReference>
<organism evidence="2 3">
    <name type="scientific">Hydrobacter penzbergensis</name>
    <dbReference type="NCBI Taxonomy" id="1235997"/>
    <lineage>
        <taxon>Bacteria</taxon>
        <taxon>Pseudomonadati</taxon>
        <taxon>Bacteroidota</taxon>
        <taxon>Chitinophagia</taxon>
        <taxon>Chitinophagales</taxon>
        <taxon>Chitinophagaceae</taxon>
        <taxon>Hydrobacter</taxon>
    </lineage>
</organism>
<dbReference type="Proteomes" id="UP000198711">
    <property type="component" value="Unassembled WGS sequence"/>
</dbReference>
<evidence type="ECO:0000259" key="1">
    <source>
        <dbReference type="Pfam" id="PF04326"/>
    </source>
</evidence>
<dbReference type="SUPFAM" id="SSF46785">
    <property type="entry name" value="Winged helix' DNA-binding domain"/>
    <property type="match status" value="1"/>
</dbReference>
<keyword evidence="2" id="KW-0547">Nucleotide-binding</keyword>
<keyword evidence="2" id="KW-0067">ATP-binding</keyword>
<dbReference type="InterPro" id="IPR038461">
    <property type="entry name" value="Schlafen_AlbA_2_dom_sf"/>
</dbReference>
<dbReference type="Gene3D" id="1.10.10.10">
    <property type="entry name" value="Winged helix-like DNA-binding domain superfamily/Winged helix DNA-binding domain"/>
    <property type="match status" value="1"/>
</dbReference>
<dbReference type="RefSeq" id="WP_092723432.1">
    <property type="nucleotide sequence ID" value="NZ_FNNO01000005.1"/>
</dbReference>
<name>A0A8X8LDC4_9BACT</name>
<dbReference type="EMBL" id="FNNO01000005">
    <property type="protein sequence ID" value="SDW75523.1"/>
    <property type="molecule type" value="Genomic_DNA"/>
</dbReference>
<dbReference type="InterPro" id="IPR007421">
    <property type="entry name" value="Schlafen_AlbA_2_dom"/>
</dbReference>
<evidence type="ECO:0000313" key="3">
    <source>
        <dbReference type="Proteomes" id="UP000198711"/>
    </source>
</evidence>
<feature type="domain" description="Schlafen AlbA-2" evidence="1">
    <location>
        <begin position="3"/>
        <end position="108"/>
    </location>
</feature>
<dbReference type="Gene3D" id="3.30.565.60">
    <property type="match status" value="1"/>
</dbReference>
<dbReference type="Gene3D" id="3.30.950.30">
    <property type="entry name" value="Schlafen, AAA domain"/>
    <property type="match status" value="1"/>
</dbReference>
<reference evidence="2 3" key="1">
    <citation type="submission" date="2016-10" db="EMBL/GenBank/DDBJ databases">
        <authorList>
            <person name="Varghese N."/>
            <person name="Submissions S."/>
        </authorList>
    </citation>
    <scope>NUCLEOTIDE SEQUENCE [LARGE SCALE GENOMIC DNA]</scope>
    <source>
        <strain evidence="2 3">DSM 25353</strain>
    </source>
</reference>
<evidence type="ECO:0000313" key="2">
    <source>
        <dbReference type="EMBL" id="SDW75523.1"/>
    </source>
</evidence>
<dbReference type="Pfam" id="PF04326">
    <property type="entry name" value="SLFN_AlbA_2"/>
    <property type="match status" value="1"/>
</dbReference>
<dbReference type="InterPro" id="IPR038475">
    <property type="entry name" value="RecG_C_sf"/>
</dbReference>
<gene>
    <name evidence="2" type="ORF">SAMN05444410_105177</name>
</gene>
<accession>A0A8X8LDC4</accession>
<dbReference type="AlphaFoldDB" id="A0A8X8LDC4"/>
<comment type="caution">
    <text evidence="2">The sequence shown here is derived from an EMBL/GenBank/DDBJ whole genome shotgun (WGS) entry which is preliminary data.</text>
</comment>
<sequence length="441" mass="50473">MSEQQNIEYKQSWRDEYLKWICGFTNAQGGKIFIGIDDKENITGIEGYKKLMDDIPNKAVNHLGLVVDVNLHKKDGKHYIEIVVPVSTVPISYHGIYHYRSGSTKQELKGAALHNWLLKKSGKNWEDIPVPGATTEDLDLETIRVFLQKAISKDRIPANAVSENPETILQRLNLLSKDGELTNAAILLFGKRPYAISPTTSFKIGRFGKELSDLRFQDIIESNLLTMADKVMEKLNDRYLIRPISYKGLERMEPLEYPETALREATLNAIIHKDYSSTWVFLRVYDDRLEIWNPGELPEELTIEKLKGTHSSYPRNPNIAGAFFKAGYIESWGRGVNRIIEDSLQAGLPEPVIEEDMKGLRVTFLKDIYTEEYLRKLGLNERQLKSVFHIKEFEKITNKKYQALFKVSRETASRDLAMMVELGVIYSSGSRGAGSYFKLRK</sequence>
<keyword evidence="3" id="KW-1185">Reference proteome</keyword>